<accession>A0ABR2H5E7</accession>
<dbReference type="EMBL" id="JAPFFF010000043">
    <property type="protein sequence ID" value="KAK8840797.1"/>
    <property type="molecule type" value="Genomic_DNA"/>
</dbReference>
<keyword evidence="3" id="KW-1185">Reference proteome</keyword>
<evidence type="ECO:0000313" key="2">
    <source>
        <dbReference type="EMBL" id="KAK8840797.1"/>
    </source>
</evidence>
<sequence length="383" mass="44693">MSQNHQFKFISHKGREGTAPLDIVYPRILKNLDISIISNLKYLIQSSISDEVFDSFIKFLNLESIPEINIKNVTEYSALSQELKFRDLEMLVEKFIKEKKECDEVIQQLISTEKRENTALLENLIASHLDYYIENHPDLLSSLKLTTLYNIFNSNQRVLHDEGKALLFLMNIIEKGKHDFAILLPSINGENIDHTLIQKVINSDFFNTVNFTPNIKNQAIKNFYHFIDETKSSQEKLASELNAEIKQVVTNLTSVIDEKVNKINQRLDNRFNELNQRIDDLERKVESATQKCKNCDTKIQKISKDIDLIKKVCEFNGFVIDNFNITDDLSFSVNKNKMISRSRMRKKIPTWNFQVFFISHVKKTWKFQVFFSLSFSSTIARTK</sequence>
<dbReference type="Proteomes" id="UP001470230">
    <property type="component" value="Unassembled WGS sequence"/>
</dbReference>
<protein>
    <submittedName>
        <fullName evidence="2">Uncharacterized protein</fullName>
    </submittedName>
</protein>
<gene>
    <name evidence="2" type="ORF">M9Y10_027619</name>
</gene>
<proteinExistence type="predicted"/>
<feature type="coiled-coil region" evidence="1">
    <location>
        <begin position="264"/>
        <end position="298"/>
    </location>
</feature>
<comment type="caution">
    <text evidence="2">The sequence shown here is derived from an EMBL/GenBank/DDBJ whole genome shotgun (WGS) entry which is preliminary data.</text>
</comment>
<dbReference type="Gene3D" id="1.20.5.2280">
    <property type="match status" value="1"/>
</dbReference>
<evidence type="ECO:0000256" key="1">
    <source>
        <dbReference type="SAM" id="Coils"/>
    </source>
</evidence>
<name>A0ABR2H5E7_9EUKA</name>
<keyword evidence="1" id="KW-0175">Coiled coil</keyword>
<reference evidence="2 3" key="1">
    <citation type="submission" date="2024-04" db="EMBL/GenBank/DDBJ databases">
        <title>Tritrichomonas musculus Genome.</title>
        <authorList>
            <person name="Alves-Ferreira E."/>
            <person name="Grigg M."/>
            <person name="Lorenzi H."/>
            <person name="Galac M."/>
        </authorList>
    </citation>
    <scope>NUCLEOTIDE SEQUENCE [LARGE SCALE GENOMIC DNA]</scope>
    <source>
        <strain evidence="2 3">EAF2021</strain>
    </source>
</reference>
<evidence type="ECO:0000313" key="3">
    <source>
        <dbReference type="Proteomes" id="UP001470230"/>
    </source>
</evidence>
<organism evidence="2 3">
    <name type="scientific">Tritrichomonas musculus</name>
    <dbReference type="NCBI Taxonomy" id="1915356"/>
    <lineage>
        <taxon>Eukaryota</taxon>
        <taxon>Metamonada</taxon>
        <taxon>Parabasalia</taxon>
        <taxon>Tritrichomonadida</taxon>
        <taxon>Tritrichomonadidae</taxon>
        <taxon>Tritrichomonas</taxon>
    </lineage>
</organism>